<dbReference type="InterPro" id="IPR051934">
    <property type="entry name" value="Phage_Tail_Fiber_Structural"/>
</dbReference>
<dbReference type="Proteomes" id="UP001455709">
    <property type="component" value="Unassembled WGS sequence"/>
</dbReference>
<dbReference type="InterPro" id="IPR022225">
    <property type="entry name" value="Phage_tail_fibre_N"/>
</dbReference>
<name>A0ABV0FBE8_9NEIS</name>
<evidence type="ECO:0000313" key="3">
    <source>
        <dbReference type="Proteomes" id="UP001455709"/>
    </source>
</evidence>
<feature type="domain" description="Phage tail fibre protein N-terminal" evidence="1">
    <location>
        <begin position="1"/>
        <end position="150"/>
    </location>
</feature>
<reference evidence="2 3" key="1">
    <citation type="submission" date="2024-05" db="EMBL/GenBank/DDBJ databases">
        <authorList>
            <person name="De Oliveira J.P."/>
            <person name="Noriler S.A."/>
            <person name="De Oliveira A.G."/>
            <person name="Sipoli D.S."/>
        </authorList>
    </citation>
    <scope>NUCLEOTIDE SEQUENCE [LARGE SCALE GENOMIC DNA]</scope>
    <source>
        <strain evidence="2 3">LABIM189</strain>
    </source>
</reference>
<dbReference type="InterPro" id="IPR008979">
    <property type="entry name" value="Galactose-bd-like_sf"/>
</dbReference>
<dbReference type="EMBL" id="JBDOJC010000001">
    <property type="protein sequence ID" value="MEO2217403.1"/>
    <property type="molecule type" value="Genomic_DNA"/>
</dbReference>
<comment type="caution">
    <text evidence="2">The sequence shown here is derived from an EMBL/GenBank/DDBJ whole genome shotgun (WGS) entry which is preliminary data.</text>
</comment>
<dbReference type="PANTHER" id="PTHR35191">
    <property type="entry name" value="PROPHAGE SIDE TAIL FIBER PROTEIN HOMOLOG STFQ-RELATED"/>
    <property type="match status" value="1"/>
</dbReference>
<dbReference type="SUPFAM" id="SSF49785">
    <property type="entry name" value="Galactose-binding domain-like"/>
    <property type="match status" value="1"/>
</dbReference>
<dbReference type="Pfam" id="PF12571">
    <property type="entry name" value="Phage_tail_fib"/>
    <property type="match status" value="1"/>
</dbReference>
<proteinExistence type="predicted"/>
<evidence type="ECO:0000313" key="2">
    <source>
        <dbReference type="EMBL" id="MEO2217403.1"/>
    </source>
</evidence>
<accession>A0ABV0FBE8</accession>
<organism evidence="2 3">
    <name type="scientific">Chromobacterium vaccinii</name>
    <dbReference type="NCBI Taxonomy" id="1108595"/>
    <lineage>
        <taxon>Bacteria</taxon>
        <taxon>Pseudomonadati</taxon>
        <taxon>Pseudomonadota</taxon>
        <taxon>Betaproteobacteria</taxon>
        <taxon>Neisseriales</taxon>
        <taxon>Chromobacteriaceae</taxon>
        <taxon>Chromobacterium</taxon>
    </lineage>
</organism>
<protein>
    <submittedName>
        <fullName evidence="2">Phage tail protein</fullName>
    </submittedName>
</protein>
<sequence>MSNDFFTILTAVGKAKLAAAASGGAPLKLSQMAVGEGDGGAYYTPVESQTALKSEAWRAGLNHLSTDPANPSWIVAELVIPDQVGGFTIREVGVFDADGALFAVGKFPESYKPVLADGANKQLYVRMILEVSNAAAVTLMVDPSVVLATRGSVDARIAEELAKLDGKPSVRAATTGPATLTGLQTVDGVALQLGDRVLVKNQAAGADNGIYVAGVGNWARAADANISLEVTPGLFVAVEQGAANGGSIWQLLDAGAAVTLGKTPLSFERVSGRTGVTAGSYNRVTVGARGEVLGGSQLVAFDPAQTFPIQAYRRNLLINGGFDVWQRGLSQTTTGYGSADRWLMDLGSGLSGVTMSKMDTSVADTEALGGATSFLRLTLAKAPSSKVREYCQINQRVENLRRFSGKQLTLSFWARADKPCSILAYVEQWFSAPYIEAVKNRALNSNAANLSSAWQRFSFTFTSPSLQGRVIGSQGDDCLSVFIGLSYSDALPELNAIATAQTGVFDIAQVQLEEGPVATPFEYRPFGDELRSCQRYFEKSYPLGDMPGKNYGSESAQKPAVLGRMFHLNAGSVATNNSINITTPFFVEKRSQPSVVFYDGLGAAGKMTTNLGNGVDISVSNSSTRFVNPIPVYAANTGWIAYHWTADAEL</sequence>
<dbReference type="Gene3D" id="2.60.120.260">
    <property type="entry name" value="Galactose-binding domain-like"/>
    <property type="match status" value="1"/>
</dbReference>
<dbReference type="PANTHER" id="PTHR35191:SF1">
    <property type="entry name" value="PROPHAGE SIDE TAIL FIBER PROTEIN HOMOLOG STFQ-RELATED"/>
    <property type="match status" value="1"/>
</dbReference>
<gene>
    <name evidence="2" type="ORF">ABGV49_10085</name>
</gene>
<dbReference type="RefSeq" id="WP_347370594.1">
    <property type="nucleotide sequence ID" value="NZ_JBDOJC010000001.1"/>
</dbReference>
<keyword evidence="3" id="KW-1185">Reference proteome</keyword>
<evidence type="ECO:0000259" key="1">
    <source>
        <dbReference type="Pfam" id="PF12571"/>
    </source>
</evidence>